<dbReference type="GeneID" id="64634659"/>
<reference evidence="1" key="1">
    <citation type="journal article" date="2020" name="New Phytol.">
        <title>Comparative genomics reveals dynamic genome evolution in host specialist ectomycorrhizal fungi.</title>
        <authorList>
            <person name="Lofgren L.A."/>
            <person name="Nguyen N.H."/>
            <person name="Vilgalys R."/>
            <person name="Ruytinx J."/>
            <person name="Liao H.L."/>
            <person name="Branco S."/>
            <person name="Kuo A."/>
            <person name="LaButti K."/>
            <person name="Lipzen A."/>
            <person name="Andreopoulos W."/>
            <person name="Pangilinan J."/>
            <person name="Riley R."/>
            <person name="Hundley H."/>
            <person name="Na H."/>
            <person name="Barry K."/>
            <person name="Grigoriev I.V."/>
            <person name="Stajich J.E."/>
            <person name="Kennedy P.G."/>
        </authorList>
    </citation>
    <scope>NUCLEOTIDE SEQUENCE</scope>
    <source>
        <strain evidence="1">MN1</strain>
    </source>
</reference>
<dbReference type="OrthoDB" id="2690847at2759"/>
<accession>A0A9P7JAP3</accession>
<keyword evidence="2" id="KW-1185">Reference proteome</keyword>
<evidence type="ECO:0000313" key="2">
    <source>
        <dbReference type="Proteomes" id="UP000807769"/>
    </source>
</evidence>
<comment type="caution">
    <text evidence="1">The sequence shown here is derived from an EMBL/GenBank/DDBJ whole genome shotgun (WGS) entry which is preliminary data.</text>
</comment>
<dbReference type="Proteomes" id="UP000807769">
    <property type="component" value="Unassembled WGS sequence"/>
</dbReference>
<organism evidence="1 2">
    <name type="scientific">Suillus subaureus</name>
    <dbReference type="NCBI Taxonomy" id="48587"/>
    <lineage>
        <taxon>Eukaryota</taxon>
        <taxon>Fungi</taxon>
        <taxon>Dikarya</taxon>
        <taxon>Basidiomycota</taxon>
        <taxon>Agaricomycotina</taxon>
        <taxon>Agaricomycetes</taxon>
        <taxon>Agaricomycetidae</taxon>
        <taxon>Boletales</taxon>
        <taxon>Suillineae</taxon>
        <taxon>Suillaceae</taxon>
        <taxon>Suillus</taxon>
    </lineage>
</organism>
<dbReference type="EMBL" id="JABBWG010000029">
    <property type="protein sequence ID" value="KAG1811357.1"/>
    <property type="molecule type" value="Genomic_DNA"/>
</dbReference>
<dbReference type="AlphaFoldDB" id="A0A9P7JAP3"/>
<evidence type="ECO:0000313" key="1">
    <source>
        <dbReference type="EMBL" id="KAG1811357.1"/>
    </source>
</evidence>
<proteinExistence type="predicted"/>
<dbReference type="RefSeq" id="XP_041189956.1">
    <property type="nucleotide sequence ID" value="XM_041340643.1"/>
</dbReference>
<protein>
    <submittedName>
        <fullName evidence="1">Uncharacterized protein</fullName>
    </submittedName>
</protein>
<sequence length="88" mass="9687">MDSTQKAAMLADVKELLNLKDFKSGLQNRLTACLLSPNLTAYKTDVLQNISTFIKDNSSIFKVPSSLFEDVELSAIFTTIISDLLSSI</sequence>
<name>A0A9P7JAP3_9AGAM</name>
<gene>
    <name evidence="1" type="ORF">BJ212DRAFT_1483609</name>
</gene>